<evidence type="ECO:0000256" key="1">
    <source>
        <dbReference type="ARBA" id="ARBA00000085"/>
    </source>
</evidence>
<dbReference type="PROSITE" id="PS50109">
    <property type="entry name" value="HIS_KIN"/>
    <property type="match status" value="1"/>
</dbReference>
<evidence type="ECO:0000259" key="9">
    <source>
        <dbReference type="PROSITE" id="PS50109"/>
    </source>
</evidence>
<evidence type="ECO:0000256" key="2">
    <source>
        <dbReference type="ARBA" id="ARBA00004370"/>
    </source>
</evidence>
<dbReference type="GO" id="GO:0005886">
    <property type="term" value="C:plasma membrane"/>
    <property type="evidence" value="ECO:0007669"/>
    <property type="project" value="TreeGrafter"/>
</dbReference>
<evidence type="ECO:0000313" key="12">
    <source>
        <dbReference type="Proteomes" id="UP000198806"/>
    </source>
</evidence>
<dbReference type="Gene3D" id="6.10.340.10">
    <property type="match status" value="1"/>
</dbReference>
<dbReference type="Proteomes" id="UP000198806">
    <property type="component" value="Unassembled WGS sequence"/>
</dbReference>
<name>A0A1I5D8K2_9FIRM</name>
<sequence length="472" mass="53892">MEVNKLGFSLRSKLTISYMFIVVTVVGLISLMANISVQNKFQDFVIHKQKKQTQEILDLISLSYEDTLGWDTNNIGVVGMNALQNGLIIKIEDENNRSIWSANEHNHGLCQDMITNMWSNMNQYSGKWEGRYQENTYPIISKGERIGTLTTGFVGPYYFTDEELIFIEALNRLFIGIGIGSLALAFCLGILMSYRISRPLKKAANKAVLLAEGKYKERLTDASNTKEIYILMDTINNLSDALEHKEQLRKQLTQDVAHELRTPLTSVQGTMEAMLDGIWAMDKERLASCYDEIMRIKRLIGSIEDLSKMENENVLLQKENFDISHLIIRLLNNFERELTSKDIRVDYDRQSVFLYGDQDKISQVFSNLISNAIKYSDKGGKIHIHISDYPEKIEIRVKNTGMGIREEDLPHIFERFYRSDKSRSRETGGVGIGLTITKTIIEAHEGNIYAESRLGEGAQFVIVLPKIIHKLI</sequence>
<evidence type="ECO:0000313" key="11">
    <source>
        <dbReference type="EMBL" id="SFN95542.1"/>
    </source>
</evidence>
<comment type="subcellular location">
    <subcellularLocation>
        <location evidence="2">Membrane</location>
    </subcellularLocation>
</comment>
<protein>
    <recommendedName>
        <fullName evidence="3">histidine kinase</fullName>
        <ecNumber evidence="3">2.7.13.3</ecNumber>
    </recommendedName>
</protein>
<dbReference type="PANTHER" id="PTHR45453:SF1">
    <property type="entry name" value="PHOSPHATE REGULON SENSOR PROTEIN PHOR"/>
    <property type="match status" value="1"/>
</dbReference>
<evidence type="ECO:0000256" key="6">
    <source>
        <dbReference type="ARBA" id="ARBA00022777"/>
    </source>
</evidence>
<dbReference type="SMART" id="SM00387">
    <property type="entry name" value="HATPase_c"/>
    <property type="match status" value="1"/>
</dbReference>
<dbReference type="InterPro" id="IPR050351">
    <property type="entry name" value="BphY/WalK/GraS-like"/>
</dbReference>
<dbReference type="Gene3D" id="3.30.565.10">
    <property type="entry name" value="Histidine kinase-like ATPase, C-terminal domain"/>
    <property type="match status" value="1"/>
</dbReference>
<evidence type="ECO:0000256" key="3">
    <source>
        <dbReference type="ARBA" id="ARBA00012438"/>
    </source>
</evidence>
<feature type="domain" description="Histidine kinase" evidence="9">
    <location>
        <begin position="255"/>
        <end position="468"/>
    </location>
</feature>
<keyword evidence="8" id="KW-1133">Transmembrane helix</keyword>
<dbReference type="InterPro" id="IPR003661">
    <property type="entry name" value="HisK_dim/P_dom"/>
</dbReference>
<dbReference type="PROSITE" id="PS50885">
    <property type="entry name" value="HAMP"/>
    <property type="match status" value="1"/>
</dbReference>
<dbReference type="Pfam" id="PF02518">
    <property type="entry name" value="HATPase_c"/>
    <property type="match status" value="1"/>
</dbReference>
<dbReference type="GO" id="GO:0000155">
    <property type="term" value="F:phosphorelay sensor kinase activity"/>
    <property type="evidence" value="ECO:0007669"/>
    <property type="project" value="InterPro"/>
</dbReference>
<dbReference type="GO" id="GO:0016036">
    <property type="term" value="P:cellular response to phosphate starvation"/>
    <property type="evidence" value="ECO:0007669"/>
    <property type="project" value="TreeGrafter"/>
</dbReference>
<dbReference type="PRINTS" id="PR00344">
    <property type="entry name" value="BCTRLSENSOR"/>
</dbReference>
<keyword evidence="8" id="KW-0472">Membrane</keyword>
<dbReference type="PANTHER" id="PTHR45453">
    <property type="entry name" value="PHOSPHATE REGULON SENSOR PROTEIN PHOR"/>
    <property type="match status" value="1"/>
</dbReference>
<keyword evidence="4" id="KW-0597">Phosphoprotein</keyword>
<accession>A0A1I5D8K2</accession>
<evidence type="ECO:0000256" key="5">
    <source>
        <dbReference type="ARBA" id="ARBA00022679"/>
    </source>
</evidence>
<dbReference type="SUPFAM" id="SSF55874">
    <property type="entry name" value="ATPase domain of HSP90 chaperone/DNA topoisomerase II/histidine kinase"/>
    <property type="match status" value="1"/>
</dbReference>
<dbReference type="InterPro" id="IPR005467">
    <property type="entry name" value="His_kinase_dom"/>
</dbReference>
<reference evidence="11 12" key="1">
    <citation type="submission" date="2016-10" db="EMBL/GenBank/DDBJ databases">
        <authorList>
            <person name="de Groot N.N."/>
        </authorList>
    </citation>
    <scope>NUCLEOTIDE SEQUENCE [LARGE SCALE GENOMIC DNA]</scope>
    <source>
        <strain evidence="11 12">DSM 1283</strain>
    </source>
</reference>
<evidence type="ECO:0000259" key="10">
    <source>
        <dbReference type="PROSITE" id="PS50885"/>
    </source>
</evidence>
<evidence type="ECO:0000256" key="4">
    <source>
        <dbReference type="ARBA" id="ARBA00022553"/>
    </source>
</evidence>
<dbReference type="Pfam" id="PF00512">
    <property type="entry name" value="HisKA"/>
    <property type="match status" value="1"/>
</dbReference>
<dbReference type="Gene3D" id="1.10.287.130">
    <property type="match status" value="1"/>
</dbReference>
<gene>
    <name evidence="11" type="ORF">SAMN04489757_10559</name>
</gene>
<keyword evidence="6" id="KW-0418">Kinase</keyword>
<keyword evidence="12" id="KW-1185">Reference proteome</keyword>
<evidence type="ECO:0000256" key="8">
    <source>
        <dbReference type="SAM" id="Phobius"/>
    </source>
</evidence>
<comment type="catalytic activity">
    <reaction evidence="1">
        <text>ATP + protein L-histidine = ADP + protein N-phospho-L-histidine.</text>
        <dbReference type="EC" id="2.7.13.3"/>
    </reaction>
</comment>
<dbReference type="SMART" id="SM00388">
    <property type="entry name" value="HisKA"/>
    <property type="match status" value="1"/>
</dbReference>
<organism evidence="11 12">
    <name type="scientific">Anaerocolumna aminovalerica</name>
    <dbReference type="NCBI Taxonomy" id="1527"/>
    <lineage>
        <taxon>Bacteria</taxon>
        <taxon>Bacillati</taxon>
        <taxon>Bacillota</taxon>
        <taxon>Clostridia</taxon>
        <taxon>Lachnospirales</taxon>
        <taxon>Lachnospiraceae</taxon>
        <taxon>Anaerocolumna</taxon>
    </lineage>
</organism>
<dbReference type="InterPro" id="IPR003660">
    <property type="entry name" value="HAMP_dom"/>
</dbReference>
<dbReference type="SUPFAM" id="SSF158472">
    <property type="entry name" value="HAMP domain-like"/>
    <property type="match status" value="1"/>
</dbReference>
<feature type="transmembrane region" description="Helical" evidence="8">
    <location>
        <begin position="16"/>
        <end position="37"/>
    </location>
</feature>
<dbReference type="GO" id="GO:0004721">
    <property type="term" value="F:phosphoprotein phosphatase activity"/>
    <property type="evidence" value="ECO:0007669"/>
    <property type="project" value="TreeGrafter"/>
</dbReference>
<dbReference type="SUPFAM" id="SSF47384">
    <property type="entry name" value="Homodimeric domain of signal transducing histidine kinase"/>
    <property type="match status" value="1"/>
</dbReference>
<dbReference type="EC" id="2.7.13.3" evidence="3"/>
<keyword evidence="5" id="KW-0808">Transferase</keyword>
<dbReference type="InterPro" id="IPR036890">
    <property type="entry name" value="HATPase_C_sf"/>
</dbReference>
<feature type="transmembrane region" description="Helical" evidence="8">
    <location>
        <begin position="173"/>
        <end position="194"/>
    </location>
</feature>
<dbReference type="EMBL" id="FOWD01000005">
    <property type="protein sequence ID" value="SFN95542.1"/>
    <property type="molecule type" value="Genomic_DNA"/>
</dbReference>
<dbReference type="InterPro" id="IPR003594">
    <property type="entry name" value="HATPase_dom"/>
</dbReference>
<dbReference type="FunFam" id="3.30.565.10:FF:000006">
    <property type="entry name" value="Sensor histidine kinase WalK"/>
    <property type="match status" value="1"/>
</dbReference>
<keyword evidence="8" id="KW-0812">Transmembrane</keyword>
<dbReference type="AlphaFoldDB" id="A0A1I5D8K2"/>
<keyword evidence="7" id="KW-0902">Two-component regulatory system</keyword>
<feature type="domain" description="HAMP" evidence="10">
    <location>
        <begin position="194"/>
        <end position="247"/>
    </location>
</feature>
<dbReference type="CDD" id="cd00082">
    <property type="entry name" value="HisKA"/>
    <property type="match status" value="1"/>
</dbReference>
<dbReference type="InterPro" id="IPR004358">
    <property type="entry name" value="Sig_transdc_His_kin-like_C"/>
</dbReference>
<evidence type="ECO:0000256" key="7">
    <source>
        <dbReference type="ARBA" id="ARBA00023012"/>
    </source>
</evidence>
<dbReference type="InterPro" id="IPR036097">
    <property type="entry name" value="HisK_dim/P_sf"/>
</dbReference>
<proteinExistence type="predicted"/>
<dbReference type="CDD" id="cd00075">
    <property type="entry name" value="HATPase"/>
    <property type="match status" value="1"/>
</dbReference>
<dbReference type="STRING" id="1527.SAMN04489757_10559"/>